<dbReference type="EMBL" id="BQKE01000001">
    <property type="protein sequence ID" value="GJM62335.1"/>
    <property type="molecule type" value="Genomic_DNA"/>
</dbReference>
<proteinExistence type="predicted"/>
<evidence type="ECO:0008006" key="3">
    <source>
        <dbReference type="Google" id="ProtNLM"/>
    </source>
</evidence>
<keyword evidence="2" id="KW-1185">Reference proteome</keyword>
<sequence length="378" mass="43503">MKQVLLLLLFLGYGSFYAHGQKSLLKQKGLFIEARYSYGDVIAHKPALQAITSEPYHFLDIRLGKQGLGSHAFEVLLNHPLYGLGYFRGDVGSSQIFGNPNALYGFIAFPVFRHKNYYLALEPSIGLAFNLNPFHETKNPRNVAIGSGENAFLRLRIANTFTISPQLDLDISMDYTHFSNGMTRAPNLGLNNRGLSIGLKYFFHRDYSLTNNIEKAATIRRLWGDFQDKQSIFLRYGYGVRSSDLTFKYYQVHDFSLGYRKQISYIFAFSLAHDLFYNEIAKVRNKQLQSPLERYQLLSLGLYGENELILNRLRFILGLGAYYYHGDNANEELLYWRLGARYAVLEKLWFQVALKAHASVADFVEWSVAYEIPIKKKR</sequence>
<dbReference type="Gene3D" id="2.40.160.20">
    <property type="match status" value="1"/>
</dbReference>
<dbReference type="AlphaFoldDB" id="A0AAN5AK24"/>
<evidence type="ECO:0000313" key="2">
    <source>
        <dbReference type="Proteomes" id="UP001310022"/>
    </source>
</evidence>
<comment type="caution">
    <text evidence="1">The sequence shown here is derived from an EMBL/GenBank/DDBJ whole genome shotgun (WGS) entry which is preliminary data.</text>
</comment>
<dbReference type="RefSeq" id="WP_338237629.1">
    <property type="nucleotide sequence ID" value="NZ_BQKE01000001.1"/>
</dbReference>
<reference evidence="1 2" key="1">
    <citation type="submission" date="2021-12" db="EMBL/GenBank/DDBJ databases">
        <title>Genome sequencing of bacteria with rrn-lacking chromosome and rrn-plasmid.</title>
        <authorList>
            <person name="Anda M."/>
            <person name="Iwasaki W."/>
        </authorList>
    </citation>
    <scope>NUCLEOTIDE SEQUENCE [LARGE SCALE GENOMIC DNA]</scope>
    <source>
        <strain evidence="1 2">NBRC 15940</strain>
    </source>
</reference>
<evidence type="ECO:0000313" key="1">
    <source>
        <dbReference type="EMBL" id="GJM62335.1"/>
    </source>
</evidence>
<dbReference type="InterPro" id="IPR018550">
    <property type="entry name" value="Lipid-A_deacylase-rel"/>
</dbReference>
<dbReference type="Pfam" id="PF09411">
    <property type="entry name" value="PagL"/>
    <property type="match status" value="1"/>
</dbReference>
<name>A0AAN5AK24_9BACT</name>
<dbReference type="Proteomes" id="UP001310022">
    <property type="component" value="Unassembled WGS sequence"/>
</dbReference>
<accession>A0AAN5AK24</accession>
<protein>
    <recommendedName>
        <fullName evidence="3">Acyloxyacyl hydrolase</fullName>
    </recommendedName>
</protein>
<gene>
    <name evidence="1" type="ORF">PEDI_28870</name>
</gene>
<organism evidence="1 2">
    <name type="scientific">Persicobacter diffluens</name>
    <dbReference type="NCBI Taxonomy" id="981"/>
    <lineage>
        <taxon>Bacteria</taxon>
        <taxon>Pseudomonadati</taxon>
        <taxon>Bacteroidota</taxon>
        <taxon>Cytophagia</taxon>
        <taxon>Cytophagales</taxon>
        <taxon>Persicobacteraceae</taxon>
        <taxon>Persicobacter</taxon>
    </lineage>
</organism>